<dbReference type="EMBL" id="JAJA02000001">
    <property type="protein sequence ID" value="KWS04072.1"/>
    <property type="molecule type" value="Genomic_DNA"/>
</dbReference>
<comment type="similarity">
    <text evidence="2">Belongs to the FliH family.</text>
</comment>
<dbReference type="RefSeq" id="WP_036101685.1">
    <property type="nucleotide sequence ID" value="NZ_JAJA02000001.1"/>
</dbReference>
<keyword evidence="7" id="KW-1006">Bacterial flagellum protein export</keyword>
<evidence type="ECO:0000313" key="11">
    <source>
        <dbReference type="Proteomes" id="UP000023435"/>
    </source>
</evidence>
<keyword evidence="4" id="KW-0813">Transport</keyword>
<keyword evidence="11" id="KW-1185">Reference proteome</keyword>
<name>A0A120AG59_9GAMM</name>
<keyword evidence="6" id="KW-0653">Protein transport</keyword>
<dbReference type="GO" id="GO:0015031">
    <property type="term" value="P:protein transport"/>
    <property type="evidence" value="ECO:0007669"/>
    <property type="project" value="UniProtKB-KW"/>
</dbReference>
<dbReference type="SUPFAM" id="SSF160527">
    <property type="entry name" value="V-type ATPase subunit E-like"/>
    <property type="match status" value="1"/>
</dbReference>
<dbReference type="OrthoDB" id="6005915at2"/>
<feature type="domain" description="Flagellar assembly protein FliH/Type III secretion system HrpE" evidence="9">
    <location>
        <begin position="93"/>
        <end position="208"/>
    </location>
</feature>
<feature type="region of interest" description="Disordered" evidence="8">
    <location>
        <begin position="1"/>
        <end position="42"/>
    </location>
</feature>
<evidence type="ECO:0000256" key="6">
    <source>
        <dbReference type="ARBA" id="ARBA00022927"/>
    </source>
</evidence>
<gene>
    <name evidence="10" type="ORF">AZ78_1621</name>
</gene>
<comment type="function">
    <text evidence="1">Needed for flagellar regrowth and assembly.</text>
</comment>
<comment type="caution">
    <text evidence="10">The sequence shown here is derived from an EMBL/GenBank/DDBJ whole genome shotgun (WGS) entry which is preliminary data.</text>
</comment>
<evidence type="ECO:0000256" key="2">
    <source>
        <dbReference type="ARBA" id="ARBA00006602"/>
    </source>
</evidence>
<dbReference type="InterPro" id="IPR018035">
    <property type="entry name" value="Flagellar_FliH/T3SS_HrpE"/>
</dbReference>
<dbReference type="GO" id="GO:0005829">
    <property type="term" value="C:cytosol"/>
    <property type="evidence" value="ECO:0007669"/>
    <property type="project" value="TreeGrafter"/>
</dbReference>
<proteinExistence type="inferred from homology"/>
<dbReference type="GO" id="GO:0044781">
    <property type="term" value="P:bacterial-type flagellum organization"/>
    <property type="evidence" value="ECO:0007669"/>
    <property type="project" value="UniProtKB-KW"/>
</dbReference>
<accession>A0A120AG59</accession>
<organism evidence="10 11">
    <name type="scientific">Lysobacter capsici AZ78</name>
    <dbReference type="NCBI Taxonomy" id="1444315"/>
    <lineage>
        <taxon>Bacteria</taxon>
        <taxon>Pseudomonadati</taxon>
        <taxon>Pseudomonadota</taxon>
        <taxon>Gammaproteobacteria</taxon>
        <taxon>Lysobacterales</taxon>
        <taxon>Lysobacteraceae</taxon>
        <taxon>Lysobacter</taxon>
    </lineage>
</organism>
<evidence type="ECO:0000256" key="1">
    <source>
        <dbReference type="ARBA" id="ARBA00003041"/>
    </source>
</evidence>
<reference evidence="10 11" key="1">
    <citation type="journal article" date="2014" name="Genome Announc.">
        <title>Draft Genome Sequence of Lysobacter capsici AZ78, a Bacterium Antagonistic to Plant-Pathogenic Oomycetes.</title>
        <authorList>
            <person name="Puopolo G."/>
            <person name="Sonego P."/>
            <person name="Engelen K."/>
            <person name="Pertot I."/>
        </authorList>
    </citation>
    <scope>NUCLEOTIDE SEQUENCE [LARGE SCALE GENOMIC DNA]</scope>
    <source>
        <strain evidence="10 11">AZ78</strain>
    </source>
</reference>
<dbReference type="PANTHER" id="PTHR34982:SF1">
    <property type="entry name" value="FLAGELLAR ASSEMBLY PROTEIN FLIH"/>
    <property type="match status" value="1"/>
</dbReference>
<evidence type="ECO:0000256" key="7">
    <source>
        <dbReference type="ARBA" id="ARBA00023225"/>
    </source>
</evidence>
<evidence type="ECO:0000313" key="10">
    <source>
        <dbReference type="EMBL" id="KWS04072.1"/>
    </source>
</evidence>
<protein>
    <recommendedName>
        <fullName evidence="3">Flagellar assembly protein FliH</fullName>
    </recommendedName>
</protein>
<evidence type="ECO:0000256" key="5">
    <source>
        <dbReference type="ARBA" id="ARBA00022795"/>
    </source>
</evidence>
<evidence type="ECO:0000256" key="8">
    <source>
        <dbReference type="SAM" id="MobiDB-lite"/>
    </source>
</evidence>
<evidence type="ECO:0000256" key="3">
    <source>
        <dbReference type="ARBA" id="ARBA00016507"/>
    </source>
</evidence>
<dbReference type="Pfam" id="PF02108">
    <property type="entry name" value="FliH"/>
    <property type="match status" value="1"/>
</dbReference>
<dbReference type="PANTHER" id="PTHR34982">
    <property type="entry name" value="YOP PROTEINS TRANSLOCATION PROTEIN L"/>
    <property type="match status" value="1"/>
</dbReference>
<evidence type="ECO:0000256" key="4">
    <source>
        <dbReference type="ARBA" id="ARBA00022448"/>
    </source>
</evidence>
<evidence type="ECO:0000259" key="9">
    <source>
        <dbReference type="Pfam" id="PF02108"/>
    </source>
</evidence>
<keyword evidence="5" id="KW-1005">Bacterial flagellum biogenesis</keyword>
<sequence>MERIPASHGRIVDLSTLLQPAAAPNTAPSQPRPNPAAELERERKAIFERAEAEGLKRGLQRADEQILASQQKAEARIEQAHAAQTRKLDNANAQLAALLKAWPAAADELDQRLETLSLDIAFACVTRLLGEIGADGELMKRLCRQALSEYRQRPVTVRVAAADVEAVSELASDAEVRVIADARLSPGQCRLETHKGLYDTSLEVRLDALKQALLRSVDGGEADA</sequence>
<dbReference type="AlphaFoldDB" id="A0A120AG59"/>
<dbReference type="Proteomes" id="UP000023435">
    <property type="component" value="Unassembled WGS sequence"/>
</dbReference>
<dbReference type="InterPro" id="IPR051472">
    <property type="entry name" value="T3SS_Stator/FliH"/>
</dbReference>